<dbReference type="InterPro" id="IPR010280">
    <property type="entry name" value="U5_MeTrfase_fam"/>
</dbReference>
<feature type="non-terminal residue" evidence="5">
    <location>
        <position position="127"/>
    </location>
</feature>
<evidence type="ECO:0000256" key="2">
    <source>
        <dbReference type="ARBA" id="ARBA00022679"/>
    </source>
</evidence>
<dbReference type="GO" id="GO:0070475">
    <property type="term" value="P:rRNA base methylation"/>
    <property type="evidence" value="ECO:0007669"/>
    <property type="project" value="TreeGrafter"/>
</dbReference>
<keyword evidence="1" id="KW-0489">Methyltransferase</keyword>
<evidence type="ECO:0000313" key="5">
    <source>
        <dbReference type="EMBL" id="MBM3275954.1"/>
    </source>
</evidence>
<dbReference type="EMBL" id="VGJX01000794">
    <property type="protein sequence ID" value="MBM3275954.1"/>
    <property type="molecule type" value="Genomic_DNA"/>
</dbReference>
<evidence type="ECO:0000256" key="1">
    <source>
        <dbReference type="ARBA" id="ARBA00022603"/>
    </source>
</evidence>
<dbReference type="InterPro" id="IPR002792">
    <property type="entry name" value="TRAM_dom"/>
</dbReference>
<proteinExistence type="predicted"/>
<protein>
    <submittedName>
        <fullName evidence="5">TRAM domain-containing protein</fullName>
    </submittedName>
</protein>
<dbReference type="Gene3D" id="2.40.50.140">
    <property type="entry name" value="Nucleic acid-binding proteins"/>
    <property type="match status" value="1"/>
</dbReference>
<dbReference type="SUPFAM" id="SSF53335">
    <property type="entry name" value="S-adenosyl-L-methionine-dependent methyltransferases"/>
    <property type="match status" value="1"/>
</dbReference>
<keyword evidence="2" id="KW-0808">Transferase</keyword>
<dbReference type="InterPro" id="IPR012340">
    <property type="entry name" value="NA-bd_OB-fold"/>
</dbReference>
<name>A0A937X891_9BACT</name>
<dbReference type="PANTHER" id="PTHR11061:SF30">
    <property type="entry name" value="TRNA (URACIL(54)-C(5))-METHYLTRANSFERASE"/>
    <property type="match status" value="1"/>
</dbReference>
<reference evidence="5 6" key="1">
    <citation type="submission" date="2019-03" db="EMBL/GenBank/DDBJ databases">
        <title>Lake Tanganyika Metagenome-Assembled Genomes (MAGs).</title>
        <authorList>
            <person name="Tran P."/>
        </authorList>
    </citation>
    <scope>NUCLEOTIDE SEQUENCE [LARGE SCALE GENOMIC DNA]</scope>
    <source>
        <strain evidence="5">K_DeepCast_65m_m2_236</strain>
    </source>
</reference>
<dbReference type="PROSITE" id="PS50926">
    <property type="entry name" value="TRAM"/>
    <property type="match status" value="1"/>
</dbReference>
<evidence type="ECO:0000313" key="6">
    <source>
        <dbReference type="Proteomes" id="UP000703893"/>
    </source>
</evidence>
<gene>
    <name evidence="5" type="ORF">FJZ00_12440</name>
</gene>
<comment type="caution">
    <text evidence="5">The sequence shown here is derived from an EMBL/GenBank/DDBJ whole genome shotgun (WGS) entry which is preliminary data.</text>
</comment>
<feature type="domain" description="TRAM" evidence="4">
    <location>
        <begin position="11"/>
        <end position="69"/>
    </location>
</feature>
<dbReference type="GO" id="GO:0070041">
    <property type="term" value="F:rRNA (uridine-C5-)-methyltransferase activity"/>
    <property type="evidence" value="ECO:0007669"/>
    <property type="project" value="TreeGrafter"/>
</dbReference>
<evidence type="ECO:0000259" key="4">
    <source>
        <dbReference type="PROSITE" id="PS50926"/>
    </source>
</evidence>
<dbReference type="InterPro" id="IPR029063">
    <property type="entry name" value="SAM-dependent_MTases_sf"/>
</dbReference>
<dbReference type="AlphaFoldDB" id="A0A937X891"/>
<evidence type="ECO:0000256" key="3">
    <source>
        <dbReference type="ARBA" id="ARBA00022691"/>
    </source>
</evidence>
<organism evidence="5 6">
    <name type="scientific">Candidatus Tanganyikabacteria bacterium</name>
    <dbReference type="NCBI Taxonomy" id="2961651"/>
    <lineage>
        <taxon>Bacteria</taxon>
        <taxon>Bacillati</taxon>
        <taxon>Candidatus Sericytochromatia</taxon>
        <taxon>Candidatus Tanganyikabacteria</taxon>
    </lineage>
</organism>
<dbReference type="SUPFAM" id="SSF50249">
    <property type="entry name" value="Nucleic acid-binding proteins"/>
    <property type="match status" value="1"/>
</dbReference>
<sequence length="127" mass="13007">MKGEGTTKAIPVAVGDVLDLRVEELVAGGEGLGRVGGYAVFVPLSVPGDHVRIKIISTKPGYARGLIGEILDPGPGRAPPRCGVFGTCGGCQFQHLDAPAQEAAKVAVVREALARIAKMDPAGLVLP</sequence>
<dbReference type="Proteomes" id="UP000703893">
    <property type="component" value="Unassembled WGS sequence"/>
</dbReference>
<dbReference type="Pfam" id="PF01938">
    <property type="entry name" value="TRAM"/>
    <property type="match status" value="1"/>
</dbReference>
<keyword evidence="3" id="KW-0949">S-adenosyl-L-methionine</keyword>
<dbReference type="PANTHER" id="PTHR11061">
    <property type="entry name" value="RNA M5U METHYLTRANSFERASE"/>
    <property type="match status" value="1"/>
</dbReference>
<accession>A0A937X891</accession>
<dbReference type="Gene3D" id="3.40.50.150">
    <property type="entry name" value="Vaccinia Virus protein VP39"/>
    <property type="match status" value="1"/>
</dbReference>